<proteinExistence type="predicted"/>
<organism evidence="1 2">
    <name type="scientific">Persea americana</name>
    <name type="common">Avocado</name>
    <dbReference type="NCBI Taxonomy" id="3435"/>
    <lineage>
        <taxon>Eukaryota</taxon>
        <taxon>Viridiplantae</taxon>
        <taxon>Streptophyta</taxon>
        <taxon>Embryophyta</taxon>
        <taxon>Tracheophyta</taxon>
        <taxon>Spermatophyta</taxon>
        <taxon>Magnoliopsida</taxon>
        <taxon>Magnoliidae</taxon>
        <taxon>Laurales</taxon>
        <taxon>Lauraceae</taxon>
        <taxon>Persea</taxon>
    </lineage>
</organism>
<keyword evidence="2" id="KW-1185">Reference proteome</keyword>
<reference evidence="1 2" key="1">
    <citation type="journal article" date="2022" name="Hortic Res">
        <title>A haplotype resolved chromosomal level avocado genome allows analysis of novel avocado genes.</title>
        <authorList>
            <person name="Nath O."/>
            <person name="Fletcher S.J."/>
            <person name="Hayward A."/>
            <person name="Shaw L.M."/>
            <person name="Masouleh A.K."/>
            <person name="Furtado A."/>
            <person name="Henry R.J."/>
            <person name="Mitter N."/>
        </authorList>
    </citation>
    <scope>NUCLEOTIDE SEQUENCE [LARGE SCALE GENOMIC DNA]</scope>
    <source>
        <strain evidence="2">cv. Hass</strain>
    </source>
</reference>
<protein>
    <submittedName>
        <fullName evidence="1">Uncharacterized protein</fullName>
    </submittedName>
</protein>
<gene>
    <name evidence="1" type="ORF">MRB53_027721</name>
</gene>
<comment type="caution">
    <text evidence="1">The sequence shown here is derived from an EMBL/GenBank/DDBJ whole genome shotgun (WGS) entry which is preliminary data.</text>
</comment>
<sequence>MALKILKATPRSLLSHLFDRSFSKHLIPVFLISNPLLPSNPKPHFHTNTHPSINPPPPPTPQSAAFELSKLFSKHPSLRNTLELETLSQNLTPETVESVLKSLRGWRQAHEFFSWAALQDGFQHTCYTYNTMASILSRARQVPRLQTLVTDVVNCGCLMTPGALGFLIRCLGSVGLADDAEHLFENSRMVYCVPNNYTYNCLIEVLAKCGRVESAEMRCREMVDAGWEPDKFTLTPVLQAYCISGRFKQALDVFNRIHSRGWVDEHVFVVFLIFLSKLGEVDHAYELIERTGDTNLKLNKKTLCVLIHGFTREGRIDKAVLLFDKMKGLGFSGDLPLYSVLIKGLCERKEVKKALSLYSEMKEFDVFPDVILTAKLILSLCKEGDLITVKRLLQEDGRNLDADASVLLYNAVLEGLVYFGKVDEAHSLIWAMMKSQMEENTEEAVAECSVNETMAVVDSLLTLKDAVVPNAASFGIVIDGLCKMHKLDIALKLLHNMICMGCSGSLLIYNNLIHELCNEDRLEDGYKLLSEMKESGFEPTHFTYNSFFGCVCRRGNTSGALDLVREMRRHGHEPWIKHYTTLVKQLCVHGKLVEACGFLKDMVQVGIVPNIIAYSAAMDGLCKAGEVDQALKLFHEISANQYLPDVVAHNILIHGLCKAGRVSEAQGILNELLEKGLVPSVVTYNLMIDGWCKRKRIDLALLCFSKMVDNERPPTVITYTTLIDGLCNAGRPDDALGLWNDMKGKGCAPNKIAYMALVSGLCKCGQEDTALVYFHEMEAKEMDADSFVYVALINAFISKKESLMAFKLLKEMVQKTKFPSPTDKNYPLLIGDLHKLYEDKSISLDVESLIEGGCIPMIQNVRDLGLDGEN</sequence>
<dbReference type="EMBL" id="CM056816">
    <property type="protein sequence ID" value="KAJ8634385.1"/>
    <property type="molecule type" value="Genomic_DNA"/>
</dbReference>
<evidence type="ECO:0000313" key="1">
    <source>
        <dbReference type="EMBL" id="KAJ8634385.1"/>
    </source>
</evidence>
<dbReference type="Proteomes" id="UP001234297">
    <property type="component" value="Chromosome 8"/>
</dbReference>
<name>A0ACC2LM67_PERAE</name>
<accession>A0ACC2LM67</accession>
<evidence type="ECO:0000313" key="2">
    <source>
        <dbReference type="Proteomes" id="UP001234297"/>
    </source>
</evidence>